<dbReference type="GO" id="GO:0000160">
    <property type="term" value="P:phosphorelay signal transduction system"/>
    <property type="evidence" value="ECO:0007669"/>
    <property type="project" value="InterPro"/>
</dbReference>
<dbReference type="EMBL" id="FCNX02000001">
    <property type="protein sequence ID" value="SAK42616.1"/>
    <property type="molecule type" value="Genomic_DNA"/>
</dbReference>
<dbReference type="InterPro" id="IPR052893">
    <property type="entry name" value="TCS_response_regulator"/>
</dbReference>
<proteinExistence type="predicted"/>
<keyword evidence="4" id="KW-1185">Reference proteome</keyword>
<evidence type="ECO:0000313" key="3">
    <source>
        <dbReference type="EMBL" id="SAK42616.1"/>
    </source>
</evidence>
<comment type="caution">
    <text evidence="1">Lacks conserved residue(s) required for the propagation of feature annotation.</text>
</comment>
<dbReference type="Proteomes" id="UP000054903">
    <property type="component" value="Unassembled WGS sequence"/>
</dbReference>
<dbReference type="Gene3D" id="3.40.50.2300">
    <property type="match status" value="1"/>
</dbReference>
<dbReference type="AlphaFoldDB" id="A0A157ZAP9"/>
<feature type="domain" description="Response regulatory" evidence="2">
    <location>
        <begin position="1"/>
        <end position="65"/>
    </location>
</feature>
<dbReference type="PANTHER" id="PTHR44520">
    <property type="entry name" value="RESPONSE REGULATOR RCP1-RELATED"/>
    <property type="match status" value="1"/>
</dbReference>
<name>A0A157ZAP9_9BURK</name>
<gene>
    <name evidence="3" type="ORF">AWB77_00474</name>
</gene>
<accession>A0A157ZAP9</accession>
<reference evidence="3" key="1">
    <citation type="submission" date="2016-01" db="EMBL/GenBank/DDBJ databases">
        <authorList>
            <person name="Peeters C."/>
        </authorList>
    </citation>
    <scope>NUCLEOTIDE SEQUENCE</scope>
    <source>
        <strain evidence="3">LMG 29320</strain>
    </source>
</reference>
<organism evidence="3 4">
    <name type="scientific">Caballeronia fortuita</name>
    <dbReference type="NCBI Taxonomy" id="1777138"/>
    <lineage>
        <taxon>Bacteria</taxon>
        <taxon>Pseudomonadati</taxon>
        <taxon>Pseudomonadota</taxon>
        <taxon>Betaproteobacteria</taxon>
        <taxon>Burkholderiales</taxon>
        <taxon>Burkholderiaceae</taxon>
        <taxon>Caballeronia</taxon>
    </lineage>
</organism>
<dbReference type="PANTHER" id="PTHR44520:SF1">
    <property type="entry name" value="TWO-COMPONENT SYSTEM REGULATORY PROTEIN"/>
    <property type="match status" value="1"/>
</dbReference>
<dbReference type="SUPFAM" id="SSF52172">
    <property type="entry name" value="CheY-like"/>
    <property type="match status" value="1"/>
</dbReference>
<sequence length="87" mass="9812">MPRVTGLEVLKAMRESDALRDIPVVAFTSSVQEQDVVRAYDLGISAYVVKPTDFTEYTRNIANIKAVWGSLNESPPEFRQRVHKSES</sequence>
<dbReference type="STRING" id="1777138.AWB77_00474"/>
<evidence type="ECO:0000259" key="2">
    <source>
        <dbReference type="PROSITE" id="PS50110"/>
    </source>
</evidence>
<protein>
    <submittedName>
        <fullName evidence="3">Response regulator protein</fullName>
    </submittedName>
</protein>
<evidence type="ECO:0000256" key="1">
    <source>
        <dbReference type="PROSITE-ProRule" id="PRU00169"/>
    </source>
</evidence>
<dbReference type="PROSITE" id="PS50110">
    <property type="entry name" value="RESPONSE_REGULATORY"/>
    <property type="match status" value="1"/>
</dbReference>
<evidence type="ECO:0000313" key="4">
    <source>
        <dbReference type="Proteomes" id="UP000054903"/>
    </source>
</evidence>
<comment type="caution">
    <text evidence="3">The sequence shown here is derived from an EMBL/GenBank/DDBJ whole genome shotgun (WGS) entry which is preliminary data.</text>
</comment>
<dbReference type="InterPro" id="IPR011006">
    <property type="entry name" value="CheY-like_superfamily"/>
</dbReference>
<dbReference type="InterPro" id="IPR001789">
    <property type="entry name" value="Sig_transdc_resp-reg_receiver"/>
</dbReference>
<dbReference type="Pfam" id="PF00072">
    <property type="entry name" value="Response_reg"/>
    <property type="match status" value="1"/>
</dbReference>